<organism evidence="3 4">
    <name type="scientific">Nonomuraea turkmeniaca</name>
    <dbReference type="NCBI Taxonomy" id="103838"/>
    <lineage>
        <taxon>Bacteria</taxon>
        <taxon>Bacillati</taxon>
        <taxon>Actinomycetota</taxon>
        <taxon>Actinomycetes</taxon>
        <taxon>Streptosporangiales</taxon>
        <taxon>Streptosporangiaceae</taxon>
        <taxon>Nonomuraea</taxon>
    </lineage>
</organism>
<dbReference type="Proteomes" id="UP000309128">
    <property type="component" value="Unassembled WGS sequence"/>
</dbReference>
<dbReference type="EMBL" id="VCKY01000159">
    <property type="protein sequence ID" value="TMR11347.1"/>
    <property type="molecule type" value="Genomic_DNA"/>
</dbReference>
<name>A0A5S4F579_9ACTN</name>
<dbReference type="PANTHER" id="PTHR11552:SF147">
    <property type="entry name" value="CHOLINE DEHYDROGENASE, MITOCHONDRIAL"/>
    <property type="match status" value="1"/>
</dbReference>
<dbReference type="SUPFAM" id="SSF51905">
    <property type="entry name" value="FAD/NAD(P)-binding domain"/>
    <property type="match status" value="1"/>
</dbReference>
<dbReference type="InterPro" id="IPR012132">
    <property type="entry name" value="GMC_OxRdtase"/>
</dbReference>
<proteinExistence type="inferred from homology"/>
<dbReference type="GO" id="GO:0016614">
    <property type="term" value="F:oxidoreductase activity, acting on CH-OH group of donors"/>
    <property type="evidence" value="ECO:0007669"/>
    <property type="project" value="InterPro"/>
</dbReference>
<evidence type="ECO:0000256" key="1">
    <source>
        <dbReference type="ARBA" id="ARBA00010790"/>
    </source>
</evidence>
<dbReference type="PANTHER" id="PTHR11552">
    <property type="entry name" value="GLUCOSE-METHANOL-CHOLINE GMC OXIDOREDUCTASE"/>
    <property type="match status" value="1"/>
</dbReference>
<dbReference type="InterPro" id="IPR036188">
    <property type="entry name" value="FAD/NAD-bd_sf"/>
</dbReference>
<evidence type="ECO:0000313" key="4">
    <source>
        <dbReference type="Proteomes" id="UP000309128"/>
    </source>
</evidence>
<dbReference type="InterPro" id="IPR007867">
    <property type="entry name" value="GMC_OxRtase_C"/>
</dbReference>
<evidence type="ECO:0000313" key="3">
    <source>
        <dbReference type="EMBL" id="TMR11347.1"/>
    </source>
</evidence>
<protein>
    <recommendedName>
        <fullName evidence="2">Glucose-methanol-choline oxidoreductase C-terminal domain-containing protein</fullName>
    </recommendedName>
</protein>
<reference evidence="3 4" key="1">
    <citation type="submission" date="2019-05" db="EMBL/GenBank/DDBJ databases">
        <title>Draft genome sequence of Nonomuraea turkmeniaca DSM 43926.</title>
        <authorList>
            <person name="Saricaoglu S."/>
            <person name="Isik K."/>
        </authorList>
    </citation>
    <scope>NUCLEOTIDE SEQUENCE [LARGE SCALE GENOMIC DNA]</scope>
    <source>
        <strain evidence="3 4">DSM 43926</strain>
    </source>
</reference>
<keyword evidence="4" id="KW-1185">Reference proteome</keyword>
<sequence>MCRPPGDPSAVVGEDRRVRGVDGLRVADPSIAPVALRAPTALDAMMIGEPATALIIGDGT</sequence>
<evidence type="ECO:0000259" key="2">
    <source>
        <dbReference type="Pfam" id="PF05199"/>
    </source>
</evidence>
<comment type="caution">
    <text evidence="3">The sequence shown here is derived from an EMBL/GenBank/DDBJ whole genome shotgun (WGS) entry which is preliminary data.</text>
</comment>
<dbReference type="GO" id="GO:0050660">
    <property type="term" value="F:flavin adenine dinucleotide binding"/>
    <property type="evidence" value="ECO:0007669"/>
    <property type="project" value="InterPro"/>
</dbReference>
<dbReference type="RefSeq" id="WP_138671117.1">
    <property type="nucleotide sequence ID" value="NZ_VCKY01000159.1"/>
</dbReference>
<gene>
    <name evidence="3" type="ORF">ETD86_36035</name>
</gene>
<dbReference type="AlphaFoldDB" id="A0A5S4F579"/>
<comment type="similarity">
    <text evidence="1">Belongs to the GMC oxidoreductase family.</text>
</comment>
<accession>A0A5S4F579</accession>
<feature type="domain" description="Glucose-methanol-choline oxidoreductase C-terminal" evidence="2">
    <location>
        <begin position="7"/>
        <end position="48"/>
    </location>
</feature>
<dbReference type="Gene3D" id="3.50.50.60">
    <property type="entry name" value="FAD/NAD(P)-binding domain"/>
    <property type="match status" value="1"/>
</dbReference>
<dbReference type="Pfam" id="PF05199">
    <property type="entry name" value="GMC_oxred_C"/>
    <property type="match status" value="1"/>
</dbReference>